<comment type="caution">
    <text evidence="2">The sequence shown here is derived from an EMBL/GenBank/DDBJ whole genome shotgun (WGS) entry which is preliminary data.</text>
</comment>
<dbReference type="AlphaFoldDB" id="A0A2S6A372"/>
<gene>
    <name evidence="2" type="ORF">C5F51_21135</name>
</gene>
<keyword evidence="3" id="KW-1185">Reference proteome</keyword>
<proteinExistence type="predicted"/>
<evidence type="ECO:0000313" key="3">
    <source>
        <dbReference type="Proteomes" id="UP000238356"/>
    </source>
</evidence>
<dbReference type="GO" id="GO:0008168">
    <property type="term" value="F:methyltransferase activity"/>
    <property type="evidence" value="ECO:0007669"/>
    <property type="project" value="TreeGrafter"/>
</dbReference>
<evidence type="ECO:0000313" key="2">
    <source>
        <dbReference type="EMBL" id="PPJ26293.1"/>
    </source>
</evidence>
<organism evidence="2 3">
    <name type="scientific">Nocardia nova</name>
    <dbReference type="NCBI Taxonomy" id="37330"/>
    <lineage>
        <taxon>Bacteria</taxon>
        <taxon>Bacillati</taxon>
        <taxon>Actinomycetota</taxon>
        <taxon>Actinomycetes</taxon>
        <taxon>Mycobacteriales</taxon>
        <taxon>Nocardiaceae</taxon>
        <taxon>Nocardia</taxon>
    </lineage>
</organism>
<dbReference type="PANTHER" id="PTHR43591:SF24">
    <property type="entry name" value="2-METHOXY-6-POLYPRENYL-1,4-BENZOQUINOL METHYLASE, MITOCHONDRIAL"/>
    <property type="match status" value="1"/>
</dbReference>
<dbReference type="InterPro" id="IPR029063">
    <property type="entry name" value="SAM-dependent_MTases_sf"/>
</dbReference>
<reference evidence="2 3" key="1">
    <citation type="submission" date="2018-02" db="EMBL/GenBank/DDBJ databases">
        <title>8 Nocardia nova and 1 Nocardia cyriacigeorgica strain used for evolution to TMP-SMX.</title>
        <authorList>
            <person name="Mehta H."/>
            <person name="Weng J."/>
            <person name="Shamoo Y."/>
        </authorList>
    </citation>
    <scope>NUCLEOTIDE SEQUENCE [LARGE SCALE GENOMIC DNA]</scope>
    <source>
        <strain evidence="2 3">BAA2227</strain>
    </source>
</reference>
<dbReference type="CDD" id="cd02440">
    <property type="entry name" value="AdoMet_MTases"/>
    <property type="match status" value="1"/>
</dbReference>
<protein>
    <recommendedName>
        <fullName evidence="1">Methyltransferase domain-containing protein</fullName>
    </recommendedName>
</protein>
<feature type="domain" description="Methyltransferase" evidence="1">
    <location>
        <begin position="41"/>
        <end position="128"/>
    </location>
</feature>
<dbReference type="Gene3D" id="3.40.50.150">
    <property type="entry name" value="Vaccinia Virus protein VP39"/>
    <property type="match status" value="1"/>
</dbReference>
<dbReference type="InterPro" id="IPR041698">
    <property type="entry name" value="Methyltransf_25"/>
</dbReference>
<dbReference type="SUPFAM" id="SSF53335">
    <property type="entry name" value="S-adenosyl-L-methionine-dependent methyltransferases"/>
    <property type="match status" value="1"/>
</dbReference>
<evidence type="ECO:0000259" key="1">
    <source>
        <dbReference type="Pfam" id="PF13649"/>
    </source>
</evidence>
<name>A0A2S6A372_9NOCA</name>
<dbReference type="EMBL" id="PSZD01000013">
    <property type="protein sequence ID" value="PPJ26293.1"/>
    <property type="molecule type" value="Genomic_DNA"/>
</dbReference>
<dbReference type="Proteomes" id="UP000238356">
    <property type="component" value="Unassembled WGS sequence"/>
</dbReference>
<accession>A0A2S6A372</accession>
<sequence length="267" mass="28256">MVDDTAATTWGYGDYRAMAARLYPAAVAAIEAAAVSPGDRVVDIATGTGNAALLAAARGAEVVGVDFEPALLRIAATRAAEHGGRIQWLRGDVGDLPLPDACADVVVSVFGVMYASDHDAAVAEIARIAGRGARIVLASWLPGGTLPAMGRILAPYLPPPPAGAPPSRWGDPEALAALLQPQRMLITASTRERINLRFESPSAGADFLIRTAGHVMHERQALIDEGRWDRLHTDLADFVAERAETIDGTIELPLDYLLATITNRHIS</sequence>
<dbReference type="Pfam" id="PF13649">
    <property type="entry name" value="Methyltransf_25"/>
    <property type="match status" value="1"/>
</dbReference>
<dbReference type="PANTHER" id="PTHR43591">
    <property type="entry name" value="METHYLTRANSFERASE"/>
    <property type="match status" value="1"/>
</dbReference>